<dbReference type="GO" id="GO:0003677">
    <property type="term" value="F:DNA binding"/>
    <property type="evidence" value="ECO:0007669"/>
    <property type="project" value="UniProtKB-KW"/>
</dbReference>
<evidence type="ECO:0000313" key="16">
    <source>
        <dbReference type="EMBL" id="KAI0510295.1"/>
    </source>
</evidence>
<evidence type="ECO:0000256" key="7">
    <source>
        <dbReference type="ARBA" id="ARBA00022801"/>
    </source>
</evidence>
<keyword evidence="10" id="KW-0862">Zinc</keyword>
<evidence type="ECO:0000256" key="6">
    <source>
        <dbReference type="ARBA" id="ARBA00022759"/>
    </source>
</evidence>
<keyword evidence="2" id="KW-0808">Transferase</keyword>
<evidence type="ECO:0000256" key="1">
    <source>
        <dbReference type="ARBA" id="ARBA00022670"/>
    </source>
</evidence>
<sequence length="1476" mass="169198">MNFWRKQPSKKGKGRRRFFLVMRILVQYLDPAEGHHLVSEPKHLETEMTERGKEPATEGVRTLEALWTKQDDVNRRIDEIAVEMQRLAMDVHREFNLLRARPLNTDRHRHETRVNQPMPRRRRDRERHGRHHQDTQIDPTDSEDDPLPARGFTPTYSSGEEVDDFVNTDQRRNRRPQPYRQHHGEFKVKMDIPFFDGHLHIEDFLDWEKSVENFFDYMDIDSEKKVKYVACRLRGGASAWWEQMLQSRRWEGRARVRTWARMKQLLRTQFLPTDFEQILYMRYQHCVQGARSVSEYPEEFNRLSARNDLNESANQLEQTTAPTKISYQSGSKSSPSPLPHNPAAGSSGVTAEEKTLQKLKGASASNPYARPSTLTCFRCFQPGHKSNECPQRKQVQLAEFEEGTDSEGTAVELADEVEDVQAYVGEPFVGVMGKLLLAPRQTGMSQRHAIFKTRCTISSKVCDLLIDSGCTENIVSKAVVQGLQLKTTKHESPYKISWVKKGMEIAVSDSCRVSFSIGKHYSCEVLCDVLDMDVCHLILGRPWQFDVGVQYDGRANVYSLDWKGRKLRLLPGTSDPPSRGKDLAQRAVIHLLPHDVSELLEQYRDVTPEELPAELPPLRNIQHQIDLSPGASLPNLPHYRLNPKEQAILQELVDDLLRKQLIQVSRSPCAVPALLVPKKDDNWRMCVDSRVVNKITIKYRFPMPRIDELLDQLTGSTIFSKLDMRSGYHQIRIRSGDEWKTAFKTPQGLYEWKVMPFGLCNAPSTFMRMMNEILKPHLGRFCIVYFDDILVYSSDRHQHLQHLKVLLDILIEQKLFVNLPKCELAAASVKFLGFIISDSGILVDPQKISAIKDWPQPKSFFDIRSFHGLANFCRRFIKNFSLIMAPITDCLKLKSFRWEADQQQSFETIKKALTTAPILALPSFDIPFMVDTDASAVRIGAVLSQLGKPIAFFSEKLCPARSKWAAYEQELYAIIRALKQWESYLLHQDFILCSDNKALQYINTQKNISRMHARWLVFLQRFSFTLKHKPGVENTVADALSRRAVLLTTLQAELVGLEHLKELYAEDEEFGAIWEKCQPTLQCDEYSIRHGFLFKHDLLCIPISSWRQHLIRETHCGGLAAHLGQDNTLRQLQSRFFWPRLRRDTLRFVESCPICQAFKGGSQNSGLYMPLPIPNSIWEDVSMDFILGLPQTRRGNDSILVVVDMFSKMSHFLSCKKTSNAMNIATLFFNEIVRLHGVPKSITSDRNVKFISHFWRELWKRLGTDLRFSSAYHLQSDGQTEVVNRTLGNMLRCLVQEQPKQWEEVLSRAEFAFNAMANRSTGKAPFAIVYTKAPNTVIDLSSIPNCHSAAAASFTKDYSNMLADIWQQIIKSNSRYKEAADVHRRERRFQVRDLVMVCLRPERFPPGTYSKLAKRKLGPVPIIAKINDNAYSIGLPADCNTSSTFNVSDISAYKPADDAVVSISSSESSSSEAGED</sequence>
<dbReference type="InterPro" id="IPR036397">
    <property type="entry name" value="RNaseH_sf"/>
</dbReference>
<reference evidence="16" key="1">
    <citation type="journal article" date="2022" name="Front. Genet.">
        <title>Chromosome-Scale Assembly of the Dendrobium nobile Genome Provides Insights Into the Molecular Mechanism of the Biosynthesis of the Medicinal Active Ingredient of Dendrobium.</title>
        <authorList>
            <person name="Xu Q."/>
            <person name="Niu S.-C."/>
            <person name="Li K.-L."/>
            <person name="Zheng P.-J."/>
            <person name="Zhang X.-J."/>
            <person name="Jia Y."/>
            <person name="Liu Y."/>
            <person name="Niu Y.-X."/>
            <person name="Yu L.-H."/>
            <person name="Chen D.-F."/>
            <person name="Zhang G.-Q."/>
        </authorList>
    </citation>
    <scope>NUCLEOTIDE SEQUENCE</scope>
    <source>
        <tissue evidence="16">Leaf</tissue>
    </source>
</reference>
<dbReference type="PROSITE" id="PS50994">
    <property type="entry name" value="INTEGRASE"/>
    <property type="match status" value="1"/>
</dbReference>
<evidence type="ECO:0000256" key="8">
    <source>
        <dbReference type="ARBA" id="ARBA00022918"/>
    </source>
</evidence>
<evidence type="ECO:0000259" key="13">
    <source>
        <dbReference type="PROSITE" id="PS50158"/>
    </source>
</evidence>
<dbReference type="InterPro" id="IPR001878">
    <property type="entry name" value="Znf_CCHC"/>
</dbReference>
<dbReference type="GO" id="GO:0004190">
    <property type="term" value="F:aspartic-type endopeptidase activity"/>
    <property type="evidence" value="ECO:0007669"/>
    <property type="project" value="UniProtKB-KW"/>
</dbReference>
<dbReference type="GO" id="GO:0006508">
    <property type="term" value="P:proteolysis"/>
    <property type="evidence" value="ECO:0007669"/>
    <property type="project" value="UniProtKB-KW"/>
</dbReference>
<feature type="chain" id="PRO_5035822166" description="Reverse transcriptase" evidence="12">
    <location>
        <begin position="35"/>
        <end position="1476"/>
    </location>
</feature>
<dbReference type="Proteomes" id="UP000829196">
    <property type="component" value="Unassembled WGS sequence"/>
</dbReference>
<feature type="compositionally biased region" description="Basic and acidic residues" evidence="11">
    <location>
        <begin position="104"/>
        <end position="113"/>
    </location>
</feature>
<dbReference type="InterPro" id="IPR000477">
    <property type="entry name" value="RT_dom"/>
</dbReference>
<gene>
    <name evidence="16" type="ORF">KFK09_010896</name>
</gene>
<evidence type="ECO:0000256" key="9">
    <source>
        <dbReference type="ARBA" id="ARBA00023125"/>
    </source>
</evidence>
<dbReference type="InterPro" id="IPR036875">
    <property type="entry name" value="Znf_CCHC_sf"/>
</dbReference>
<dbReference type="PROSITE" id="PS50158">
    <property type="entry name" value="ZF_CCHC"/>
    <property type="match status" value="1"/>
</dbReference>
<dbReference type="Gene3D" id="1.10.340.70">
    <property type="match status" value="1"/>
</dbReference>
<keyword evidence="5" id="KW-0064">Aspartyl protease</keyword>
<keyword evidence="9" id="KW-0238">DNA-binding</keyword>
<dbReference type="InterPro" id="IPR001584">
    <property type="entry name" value="Integrase_cat-core"/>
</dbReference>
<evidence type="ECO:0000256" key="3">
    <source>
        <dbReference type="ARBA" id="ARBA00022695"/>
    </source>
</evidence>
<feature type="region of interest" description="Disordered" evidence="11">
    <location>
        <begin position="104"/>
        <end position="183"/>
    </location>
</feature>
<dbReference type="GO" id="GO:0015074">
    <property type="term" value="P:DNA integration"/>
    <property type="evidence" value="ECO:0007669"/>
    <property type="project" value="InterPro"/>
</dbReference>
<evidence type="ECO:0000313" key="17">
    <source>
        <dbReference type="Proteomes" id="UP000829196"/>
    </source>
</evidence>
<dbReference type="InterPro" id="IPR021109">
    <property type="entry name" value="Peptidase_aspartic_dom_sf"/>
</dbReference>
<feature type="compositionally biased region" description="Polar residues" evidence="11">
    <location>
        <begin position="315"/>
        <end position="325"/>
    </location>
</feature>
<dbReference type="SUPFAM" id="SSF57756">
    <property type="entry name" value="Retrovirus zinc finger-like domains"/>
    <property type="match status" value="1"/>
</dbReference>
<feature type="domain" description="Reverse transcriptase" evidence="14">
    <location>
        <begin position="657"/>
        <end position="836"/>
    </location>
</feature>
<feature type="compositionally biased region" description="Low complexity" evidence="11">
    <location>
        <begin position="326"/>
        <end position="335"/>
    </location>
</feature>
<dbReference type="Gene3D" id="3.30.70.270">
    <property type="match status" value="2"/>
</dbReference>
<dbReference type="SUPFAM" id="SSF56672">
    <property type="entry name" value="DNA/RNA polymerases"/>
    <property type="match status" value="1"/>
</dbReference>
<keyword evidence="7" id="KW-0378">Hydrolase</keyword>
<feature type="domain" description="CCHC-type" evidence="13">
    <location>
        <begin position="376"/>
        <end position="391"/>
    </location>
</feature>
<dbReference type="Pfam" id="PF24626">
    <property type="entry name" value="SH3_Tf2-1"/>
    <property type="match status" value="1"/>
</dbReference>
<evidence type="ECO:0000256" key="12">
    <source>
        <dbReference type="SAM" id="SignalP"/>
    </source>
</evidence>
<accession>A0A8T3BEC2</accession>
<dbReference type="InterPro" id="IPR043502">
    <property type="entry name" value="DNA/RNA_pol_sf"/>
</dbReference>
<dbReference type="InterPro" id="IPR012337">
    <property type="entry name" value="RNaseH-like_sf"/>
</dbReference>
<name>A0A8T3BEC2_DENNO</name>
<keyword evidence="6" id="KW-0255">Endonuclease</keyword>
<evidence type="ECO:0000259" key="14">
    <source>
        <dbReference type="PROSITE" id="PS50878"/>
    </source>
</evidence>
<keyword evidence="4" id="KW-0540">Nuclease</keyword>
<dbReference type="InterPro" id="IPR056924">
    <property type="entry name" value="SH3_Tf2-1"/>
</dbReference>
<dbReference type="PANTHER" id="PTHR35046:SF26">
    <property type="entry name" value="RNA-DIRECTED DNA POLYMERASE"/>
    <property type="match status" value="1"/>
</dbReference>
<dbReference type="CDD" id="cd01647">
    <property type="entry name" value="RT_LTR"/>
    <property type="match status" value="1"/>
</dbReference>
<dbReference type="InterPro" id="IPR005162">
    <property type="entry name" value="Retrotrans_gag_dom"/>
</dbReference>
<dbReference type="OrthoDB" id="779668at2759"/>
<dbReference type="SMART" id="SM00343">
    <property type="entry name" value="ZnF_C2HC"/>
    <property type="match status" value="1"/>
</dbReference>
<dbReference type="InterPro" id="IPR041588">
    <property type="entry name" value="Integrase_H2C2"/>
</dbReference>
<keyword evidence="1" id="KW-0645">Protease</keyword>
<proteinExistence type="predicted"/>
<keyword evidence="10" id="KW-0863">Zinc-finger</keyword>
<dbReference type="Gene3D" id="4.10.60.10">
    <property type="entry name" value="Zinc finger, CCHC-type"/>
    <property type="match status" value="1"/>
</dbReference>
<feature type="region of interest" description="Disordered" evidence="11">
    <location>
        <begin position="315"/>
        <end position="353"/>
    </location>
</feature>
<evidence type="ECO:0000256" key="5">
    <source>
        <dbReference type="ARBA" id="ARBA00022750"/>
    </source>
</evidence>
<dbReference type="PROSITE" id="PS50878">
    <property type="entry name" value="RT_POL"/>
    <property type="match status" value="1"/>
</dbReference>
<evidence type="ECO:0000256" key="11">
    <source>
        <dbReference type="SAM" id="MobiDB-lite"/>
    </source>
</evidence>
<dbReference type="PANTHER" id="PTHR35046">
    <property type="entry name" value="ZINC KNUCKLE (CCHC-TYPE) FAMILY PROTEIN"/>
    <property type="match status" value="1"/>
</dbReference>
<dbReference type="SUPFAM" id="SSF53098">
    <property type="entry name" value="Ribonuclease H-like"/>
    <property type="match status" value="1"/>
</dbReference>
<feature type="compositionally biased region" description="Basic residues" evidence="11">
    <location>
        <begin position="119"/>
        <end position="131"/>
    </location>
</feature>
<dbReference type="GO" id="GO:0003964">
    <property type="term" value="F:RNA-directed DNA polymerase activity"/>
    <property type="evidence" value="ECO:0007669"/>
    <property type="project" value="UniProtKB-KW"/>
</dbReference>
<feature type="compositionally biased region" description="Basic residues" evidence="11">
    <location>
        <begin position="172"/>
        <end position="181"/>
    </location>
</feature>
<dbReference type="InterPro" id="IPR043128">
    <property type="entry name" value="Rev_trsase/Diguanyl_cyclase"/>
</dbReference>
<comment type="caution">
    <text evidence="16">The sequence shown here is derived from an EMBL/GenBank/DDBJ whole genome shotgun (WGS) entry which is preliminary data.</text>
</comment>
<dbReference type="Pfam" id="PF03732">
    <property type="entry name" value="Retrotrans_gag"/>
    <property type="match status" value="1"/>
</dbReference>
<feature type="domain" description="Integrase catalytic" evidence="15">
    <location>
        <begin position="1168"/>
        <end position="1333"/>
    </location>
</feature>
<dbReference type="Gene3D" id="2.40.70.10">
    <property type="entry name" value="Acid Proteases"/>
    <property type="match status" value="1"/>
</dbReference>
<dbReference type="Pfam" id="PF17919">
    <property type="entry name" value="RT_RNaseH_2"/>
    <property type="match status" value="1"/>
</dbReference>
<keyword evidence="3" id="KW-0548">Nucleotidyltransferase</keyword>
<evidence type="ECO:0000259" key="15">
    <source>
        <dbReference type="PROSITE" id="PS50994"/>
    </source>
</evidence>
<dbReference type="FunFam" id="3.30.70.270:FF:000020">
    <property type="entry name" value="Transposon Tf2-6 polyprotein-like Protein"/>
    <property type="match status" value="1"/>
</dbReference>
<protein>
    <recommendedName>
        <fullName evidence="18">Reverse transcriptase</fullName>
    </recommendedName>
</protein>
<evidence type="ECO:0000256" key="4">
    <source>
        <dbReference type="ARBA" id="ARBA00022722"/>
    </source>
</evidence>
<evidence type="ECO:0000256" key="2">
    <source>
        <dbReference type="ARBA" id="ARBA00022679"/>
    </source>
</evidence>
<dbReference type="Gene3D" id="3.10.10.10">
    <property type="entry name" value="HIV Type 1 Reverse Transcriptase, subunit A, domain 1"/>
    <property type="match status" value="1"/>
</dbReference>
<dbReference type="Pfam" id="PF17921">
    <property type="entry name" value="Integrase_H2C2"/>
    <property type="match status" value="1"/>
</dbReference>
<dbReference type="FunFam" id="3.10.10.10:FF:000007">
    <property type="entry name" value="Retrovirus-related Pol polyprotein from transposon 17.6-like Protein"/>
    <property type="match status" value="1"/>
</dbReference>
<dbReference type="GO" id="GO:0004519">
    <property type="term" value="F:endonuclease activity"/>
    <property type="evidence" value="ECO:0007669"/>
    <property type="project" value="UniProtKB-KW"/>
</dbReference>
<organism evidence="16 17">
    <name type="scientific">Dendrobium nobile</name>
    <name type="common">Orchid</name>
    <dbReference type="NCBI Taxonomy" id="94219"/>
    <lineage>
        <taxon>Eukaryota</taxon>
        <taxon>Viridiplantae</taxon>
        <taxon>Streptophyta</taxon>
        <taxon>Embryophyta</taxon>
        <taxon>Tracheophyta</taxon>
        <taxon>Spermatophyta</taxon>
        <taxon>Magnoliopsida</taxon>
        <taxon>Liliopsida</taxon>
        <taxon>Asparagales</taxon>
        <taxon>Orchidaceae</taxon>
        <taxon>Epidendroideae</taxon>
        <taxon>Malaxideae</taxon>
        <taxon>Dendrobiinae</taxon>
        <taxon>Dendrobium</taxon>
    </lineage>
</organism>
<feature type="signal peptide" evidence="12">
    <location>
        <begin position="1"/>
        <end position="34"/>
    </location>
</feature>
<dbReference type="InterPro" id="IPR041577">
    <property type="entry name" value="RT_RNaseH_2"/>
</dbReference>
<evidence type="ECO:0000256" key="10">
    <source>
        <dbReference type="PROSITE-ProRule" id="PRU00047"/>
    </source>
</evidence>
<evidence type="ECO:0008006" key="18">
    <source>
        <dbReference type="Google" id="ProtNLM"/>
    </source>
</evidence>
<dbReference type="Pfam" id="PF00078">
    <property type="entry name" value="RVT_1"/>
    <property type="match status" value="1"/>
</dbReference>
<dbReference type="CDD" id="cd00303">
    <property type="entry name" value="retropepsin_like"/>
    <property type="match status" value="1"/>
</dbReference>
<dbReference type="GO" id="GO:0008270">
    <property type="term" value="F:zinc ion binding"/>
    <property type="evidence" value="ECO:0007669"/>
    <property type="project" value="UniProtKB-KW"/>
</dbReference>
<keyword evidence="17" id="KW-1185">Reference proteome</keyword>
<keyword evidence="8" id="KW-0695">RNA-directed DNA polymerase</keyword>
<dbReference type="CDD" id="cd09274">
    <property type="entry name" value="RNase_HI_RT_Ty3"/>
    <property type="match status" value="1"/>
</dbReference>
<keyword evidence="10" id="KW-0479">Metal-binding</keyword>
<dbReference type="EMBL" id="JAGYWB010000009">
    <property type="protein sequence ID" value="KAI0510295.1"/>
    <property type="molecule type" value="Genomic_DNA"/>
</dbReference>
<keyword evidence="12" id="KW-0732">Signal</keyword>
<dbReference type="Gene3D" id="3.30.420.10">
    <property type="entry name" value="Ribonuclease H-like superfamily/Ribonuclease H"/>
    <property type="match status" value="1"/>
</dbReference>